<feature type="transmembrane region" description="Helical" evidence="1">
    <location>
        <begin position="37"/>
        <end position="59"/>
    </location>
</feature>
<name>A0A0N8KEM1_9HYPH</name>
<reference evidence="3 5" key="1">
    <citation type="submission" date="2015-09" db="EMBL/GenBank/DDBJ databases">
        <title>Identification and resolution of microdiversity through metagenomic sequencing of parallel consortia.</title>
        <authorList>
            <person name="Nelson W.C."/>
            <person name="Romine M.F."/>
            <person name="Lindemann S.R."/>
        </authorList>
    </citation>
    <scope>NUCLEOTIDE SEQUENCE [LARGE SCALE GENOMIC DNA]</scope>
    <source>
        <strain evidence="3">HL-109</strain>
    </source>
</reference>
<dbReference type="GO" id="GO:0016020">
    <property type="term" value="C:membrane"/>
    <property type="evidence" value="ECO:0007669"/>
    <property type="project" value="InterPro"/>
</dbReference>
<dbReference type="Proteomes" id="UP000182800">
    <property type="component" value="Unassembled WGS sequence"/>
</dbReference>
<dbReference type="EMBL" id="LJSX01000006">
    <property type="protein sequence ID" value="KPQ11722.1"/>
    <property type="molecule type" value="Genomic_DNA"/>
</dbReference>
<gene>
    <name evidence="4" type="ORF">GA0071312_1338</name>
    <name evidence="3" type="ORF">HLUCCO17_05910</name>
</gene>
<dbReference type="STRING" id="1653334.GA0071312_1338"/>
<feature type="transmembrane region" description="Helical" evidence="1">
    <location>
        <begin position="176"/>
        <end position="200"/>
    </location>
</feature>
<dbReference type="PANTHER" id="PTHR22911:SF135">
    <property type="entry name" value="BLR4310 PROTEIN"/>
    <property type="match status" value="1"/>
</dbReference>
<protein>
    <submittedName>
        <fullName evidence="3 4">EamA-like transporter family</fullName>
    </submittedName>
</protein>
<keyword evidence="1" id="KW-0472">Membrane</keyword>
<feature type="transmembrane region" description="Helical" evidence="1">
    <location>
        <begin position="98"/>
        <end position="117"/>
    </location>
</feature>
<evidence type="ECO:0000313" key="6">
    <source>
        <dbReference type="Proteomes" id="UP000182800"/>
    </source>
</evidence>
<evidence type="ECO:0000259" key="2">
    <source>
        <dbReference type="Pfam" id="PF00892"/>
    </source>
</evidence>
<feature type="domain" description="EamA" evidence="2">
    <location>
        <begin position="7"/>
        <end position="140"/>
    </location>
</feature>
<dbReference type="EMBL" id="FMBM01000002">
    <property type="protein sequence ID" value="SCC80192.1"/>
    <property type="molecule type" value="Genomic_DNA"/>
</dbReference>
<evidence type="ECO:0000313" key="4">
    <source>
        <dbReference type="EMBL" id="SCC80192.1"/>
    </source>
</evidence>
<dbReference type="AlphaFoldDB" id="A0A0N8KEM1"/>
<dbReference type="Pfam" id="PF00892">
    <property type="entry name" value="EamA"/>
    <property type="match status" value="1"/>
</dbReference>
<organism evidence="3 5">
    <name type="scientific">Saliniramus fredricksonii</name>
    <dbReference type="NCBI Taxonomy" id="1653334"/>
    <lineage>
        <taxon>Bacteria</taxon>
        <taxon>Pseudomonadati</taxon>
        <taxon>Pseudomonadota</taxon>
        <taxon>Alphaproteobacteria</taxon>
        <taxon>Hyphomicrobiales</taxon>
        <taxon>Salinarimonadaceae</taxon>
        <taxon>Saliniramus</taxon>
    </lineage>
</organism>
<dbReference type="PANTHER" id="PTHR22911">
    <property type="entry name" value="ACYL-MALONYL CONDENSING ENZYME-RELATED"/>
    <property type="match status" value="1"/>
</dbReference>
<evidence type="ECO:0000313" key="5">
    <source>
        <dbReference type="Proteomes" id="UP000050497"/>
    </source>
</evidence>
<dbReference type="Proteomes" id="UP000050497">
    <property type="component" value="Unassembled WGS sequence"/>
</dbReference>
<dbReference type="InterPro" id="IPR000620">
    <property type="entry name" value="EamA_dom"/>
</dbReference>
<feature type="transmembrane region" description="Helical" evidence="1">
    <location>
        <begin position="206"/>
        <end position="224"/>
    </location>
</feature>
<keyword evidence="6" id="KW-1185">Reference proteome</keyword>
<evidence type="ECO:0000256" key="1">
    <source>
        <dbReference type="SAM" id="Phobius"/>
    </source>
</evidence>
<dbReference type="SUPFAM" id="SSF103481">
    <property type="entry name" value="Multidrug resistance efflux transporter EmrE"/>
    <property type="match status" value="2"/>
</dbReference>
<reference evidence="4 6" key="2">
    <citation type="submission" date="2016-08" db="EMBL/GenBank/DDBJ databases">
        <authorList>
            <person name="Varghese N."/>
            <person name="Submissions Spin"/>
        </authorList>
    </citation>
    <scope>NUCLEOTIDE SEQUENCE [LARGE SCALE GENOMIC DNA]</scope>
    <source>
        <strain evidence="4 6">HL-109</strain>
    </source>
</reference>
<dbReference type="InterPro" id="IPR037185">
    <property type="entry name" value="EmrE-like"/>
</dbReference>
<dbReference type="RefSeq" id="WP_165603975.1">
    <property type="nucleotide sequence ID" value="NZ_FMBM01000002.1"/>
</dbReference>
<comment type="caution">
    <text evidence="3">The sequence shown here is derived from an EMBL/GenBank/DDBJ whole genome shotgun (WGS) entry which is preliminary data.</text>
</comment>
<evidence type="ECO:0000313" key="3">
    <source>
        <dbReference type="EMBL" id="KPQ11722.1"/>
    </source>
</evidence>
<keyword evidence="1" id="KW-0812">Transmembrane</keyword>
<feature type="transmembrane region" description="Helical" evidence="1">
    <location>
        <begin position="150"/>
        <end position="169"/>
    </location>
</feature>
<feature type="transmembrane region" description="Helical" evidence="1">
    <location>
        <begin position="261"/>
        <end position="280"/>
    </location>
</feature>
<feature type="transmembrane region" description="Helical" evidence="1">
    <location>
        <begin position="124"/>
        <end position="144"/>
    </location>
</feature>
<feature type="transmembrane region" description="Helical" evidence="1">
    <location>
        <begin position="71"/>
        <end position="92"/>
    </location>
</feature>
<feature type="transmembrane region" description="Helical" evidence="1">
    <location>
        <begin position="236"/>
        <end position="255"/>
    </location>
</feature>
<sequence>MADSSRTGVLIAFAGAFLLSFDTLLLRMIGAEPLQMAFWRGLSMFAAGCAALFILKVVRPHADLRMLNGKTGVTVACFYGIASISFVASAMMTSIANMLLIIATAPFWAAILAIVILNERPSRATLVACGVAFSGMLVVAWPGLRGGINAGDAIALVAALSMACAFVVSRRTRANLALAPALGGLMSAIVLMPFVGGFWLGSWQSMVLMGVEGLLLVPLALGLLAMAPRYLPAPRVGLFLLLETVLGPLWIWAVLAEAPTAYALSGGLIVVATLALHSLYSMRRWRRFAAAPKH</sequence>
<accession>A0A0N8KEM1</accession>
<keyword evidence="1" id="KW-1133">Transmembrane helix</keyword>
<proteinExistence type="predicted"/>